<dbReference type="Gene3D" id="3.40.50.300">
    <property type="entry name" value="P-loop containing nucleotide triphosphate hydrolases"/>
    <property type="match status" value="2"/>
</dbReference>
<evidence type="ECO:0000256" key="3">
    <source>
        <dbReference type="ARBA" id="ARBA00022806"/>
    </source>
</evidence>
<feature type="region of interest" description="Disordered" evidence="5">
    <location>
        <begin position="326"/>
        <end position="360"/>
    </location>
</feature>
<dbReference type="SUPFAM" id="SSF52540">
    <property type="entry name" value="P-loop containing nucleoside triphosphate hydrolases"/>
    <property type="match status" value="1"/>
</dbReference>
<evidence type="ECO:0000256" key="5">
    <source>
        <dbReference type="SAM" id="MobiDB-lite"/>
    </source>
</evidence>
<evidence type="ECO:0000259" key="6">
    <source>
        <dbReference type="PROSITE" id="PS51192"/>
    </source>
</evidence>
<keyword evidence="4" id="KW-0067">ATP-binding</keyword>
<gene>
    <name evidence="8" type="ORF">PPROV_000484200</name>
</gene>
<dbReference type="GO" id="GO:0016787">
    <property type="term" value="F:hydrolase activity"/>
    <property type="evidence" value="ECO:0007669"/>
    <property type="project" value="UniProtKB-KW"/>
</dbReference>
<keyword evidence="1" id="KW-0547">Nucleotide-binding</keyword>
<dbReference type="PROSITE" id="PS51194">
    <property type="entry name" value="HELICASE_CTER"/>
    <property type="match status" value="1"/>
</dbReference>
<dbReference type="Proteomes" id="UP000660262">
    <property type="component" value="Unassembled WGS sequence"/>
</dbReference>
<dbReference type="PANTHER" id="PTHR47959">
    <property type="entry name" value="ATP-DEPENDENT RNA HELICASE RHLE-RELATED"/>
    <property type="match status" value="1"/>
</dbReference>
<evidence type="ECO:0000313" key="8">
    <source>
        <dbReference type="EMBL" id="GHP06095.1"/>
    </source>
</evidence>
<dbReference type="AlphaFoldDB" id="A0A830HGS9"/>
<dbReference type="Pfam" id="PF00270">
    <property type="entry name" value="DEAD"/>
    <property type="match status" value="1"/>
</dbReference>
<evidence type="ECO:0000259" key="7">
    <source>
        <dbReference type="PROSITE" id="PS51194"/>
    </source>
</evidence>
<feature type="domain" description="Helicase C-terminal" evidence="7">
    <location>
        <begin position="357"/>
        <end position="501"/>
    </location>
</feature>
<evidence type="ECO:0000256" key="4">
    <source>
        <dbReference type="ARBA" id="ARBA00022840"/>
    </source>
</evidence>
<dbReference type="PANTHER" id="PTHR47959:SF24">
    <property type="entry name" value="ATP-DEPENDENT RNA HELICASE"/>
    <property type="match status" value="1"/>
</dbReference>
<dbReference type="SMART" id="SM00487">
    <property type="entry name" value="DEXDc"/>
    <property type="match status" value="1"/>
</dbReference>
<dbReference type="Pfam" id="PF00271">
    <property type="entry name" value="Helicase_C"/>
    <property type="match status" value="1"/>
</dbReference>
<evidence type="ECO:0000256" key="1">
    <source>
        <dbReference type="ARBA" id="ARBA00022741"/>
    </source>
</evidence>
<comment type="caution">
    <text evidence="8">The sequence shown here is derived from an EMBL/GenBank/DDBJ whole genome shotgun (WGS) entry which is preliminary data.</text>
</comment>
<organism evidence="8 9">
    <name type="scientific">Pycnococcus provasolii</name>
    <dbReference type="NCBI Taxonomy" id="41880"/>
    <lineage>
        <taxon>Eukaryota</taxon>
        <taxon>Viridiplantae</taxon>
        <taxon>Chlorophyta</taxon>
        <taxon>Pseudoscourfieldiophyceae</taxon>
        <taxon>Pseudoscourfieldiales</taxon>
        <taxon>Pycnococcaceae</taxon>
        <taxon>Pycnococcus</taxon>
    </lineage>
</organism>
<dbReference type="InterPro" id="IPR050079">
    <property type="entry name" value="DEAD_box_RNA_helicase"/>
</dbReference>
<proteinExistence type="predicted"/>
<feature type="region of interest" description="Disordered" evidence="5">
    <location>
        <begin position="1"/>
        <end position="38"/>
    </location>
</feature>
<evidence type="ECO:0000256" key="2">
    <source>
        <dbReference type="ARBA" id="ARBA00022801"/>
    </source>
</evidence>
<dbReference type="CDD" id="cd18787">
    <property type="entry name" value="SF2_C_DEAD"/>
    <property type="match status" value="1"/>
</dbReference>
<dbReference type="GO" id="GO:0005829">
    <property type="term" value="C:cytosol"/>
    <property type="evidence" value="ECO:0007669"/>
    <property type="project" value="TreeGrafter"/>
</dbReference>
<name>A0A830HGS9_9CHLO</name>
<feature type="domain" description="Helicase ATP-binding" evidence="6">
    <location>
        <begin position="86"/>
        <end position="260"/>
    </location>
</feature>
<dbReference type="GO" id="GO:0005524">
    <property type="term" value="F:ATP binding"/>
    <property type="evidence" value="ECO:0007669"/>
    <property type="project" value="UniProtKB-KW"/>
</dbReference>
<evidence type="ECO:0000313" key="9">
    <source>
        <dbReference type="Proteomes" id="UP000660262"/>
    </source>
</evidence>
<dbReference type="EMBL" id="BNJQ01000012">
    <property type="protein sequence ID" value="GHP06095.1"/>
    <property type="molecule type" value="Genomic_DNA"/>
</dbReference>
<reference evidence="8" key="1">
    <citation type="submission" date="2020-10" db="EMBL/GenBank/DDBJ databases">
        <title>Unveiling of a novel bifunctional photoreceptor, Dualchrome1, isolated from a cosmopolitan green alga.</title>
        <authorList>
            <person name="Suzuki S."/>
            <person name="Kawachi M."/>
        </authorList>
    </citation>
    <scope>NUCLEOTIDE SEQUENCE</scope>
    <source>
        <strain evidence="8">NIES 2893</strain>
    </source>
</reference>
<accession>A0A830HGS9</accession>
<dbReference type="InterPro" id="IPR027417">
    <property type="entry name" value="P-loop_NTPase"/>
</dbReference>
<dbReference type="InterPro" id="IPR014001">
    <property type="entry name" value="Helicase_ATP-bd"/>
</dbReference>
<dbReference type="GO" id="GO:0003724">
    <property type="term" value="F:RNA helicase activity"/>
    <property type="evidence" value="ECO:0007669"/>
    <property type="project" value="TreeGrafter"/>
</dbReference>
<protein>
    <submittedName>
        <fullName evidence="8">Putative RNA helicase</fullName>
    </submittedName>
</protein>
<keyword evidence="2" id="KW-0378">Hydrolase</keyword>
<dbReference type="GO" id="GO:0003676">
    <property type="term" value="F:nucleic acid binding"/>
    <property type="evidence" value="ECO:0007669"/>
    <property type="project" value="InterPro"/>
</dbReference>
<dbReference type="SMART" id="SM00490">
    <property type="entry name" value="HELICc"/>
    <property type="match status" value="1"/>
</dbReference>
<dbReference type="PROSITE" id="PS51192">
    <property type="entry name" value="HELICASE_ATP_BIND_1"/>
    <property type="match status" value="1"/>
</dbReference>
<dbReference type="InterPro" id="IPR001650">
    <property type="entry name" value="Helicase_C-like"/>
</dbReference>
<dbReference type="InterPro" id="IPR011545">
    <property type="entry name" value="DEAD/DEAH_box_helicase_dom"/>
</dbReference>
<dbReference type="OrthoDB" id="10261904at2759"/>
<keyword evidence="3 8" id="KW-0347">Helicase</keyword>
<keyword evidence="9" id="KW-1185">Reference proteome</keyword>
<sequence length="537" mass="57791">MSSNNGGIVLFAPSSGEKRTIPPSSSSSPSKKKKKHTLQGGNIALGQASAFEEAAPPTFTILATWLQTALAQLNIHKPTDVQQATIPHALKGESVHAAAPTGSGKTAAYALPLLHRWSQERYGVFALILLPSRELVLQVAETFESLGAPARVAVCRVSGGLDMDTERRALAMRPHFVTATPGRLADHIRSDADAAAALARCRAVVYDEADRLLEPSFEADMATILDALPRGKRQSFLFSATITTDVARAARAMSGAHVYVDAKVRSHKEDDGARVPSHIQQTYLWLPSRVRDAYVFSTLHACLGDRLWREGMGLDRIQGGAKASAAALEAKGGKKRRRESNKPEGGEAASAPAVPASPPSGMRSAIVFCSTREQCQLLHATALALGAKAGALHAGMKQRDREEALLRFRGANLAVLFATDVASRGLDIPTVDLVVNASLPRDPAVYVHRVGRAARERGMRGWAVSCVCERDVSLVQAIETFVYGPTAKRRWELCPWVNDDIVLRQMAKVCTARKVAALRLAEEEELEADRKGKAAAV</sequence>